<evidence type="ECO:0000256" key="2">
    <source>
        <dbReference type="ARBA" id="ARBA00007495"/>
    </source>
</evidence>
<dbReference type="EMBL" id="CP139781">
    <property type="protein sequence ID" value="WRQ89071.1"/>
    <property type="molecule type" value="Genomic_DNA"/>
</dbReference>
<dbReference type="RefSeq" id="WP_221030944.1">
    <property type="nucleotide sequence ID" value="NZ_CP139781.1"/>
</dbReference>
<dbReference type="Proteomes" id="UP000738431">
    <property type="component" value="Chromosome"/>
</dbReference>
<name>A0ABZ1CCA2_9BACT</name>
<dbReference type="SMART" id="SM00633">
    <property type="entry name" value="Glyco_10"/>
    <property type="match status" value="1"/>
</dbReference>
<keyword evidence="14" id="KW-1185">Reference proteome</keyword>
<dbReference type="PRINTS" id="PR00134">
    <property type="entry name" value="GLHYDRLASE10"/>
</dbReference>
<evidence type="ECO:0000256" key="8">
    <source>
        <dbReference type="ARBA" id="ARBA00023326"/>
    </source>
</evidence>
<reference evidence="13 14" key="1">
    <citation type="submission" date="2021-08" db="EMBL/GenBank/DDBJ databases">
        <authorList>
            <person name="Zhang D."/>
            <person name="Zhang A."/>
            <person name="Wang L."/>
        </authorList>
    </citation>
    <scope>NUCLEOTIDE SEQUENCE [LARGE SCALE GENOMIC DNA]</scope>
    <source>
        <strain evidence="13 14">WL0086</strain>
    </source>
</reference>
<evidence type="ECO:0000256" key="9">
    <source>
        <dbReference type="PROSITE-ProRule" id="PRU10061"/>
    </source>
</evidence>
<dbReference type="InterPro" id="IPR031158">
    <property type="entry name" value="GH10_AS"/>
</dbReference>
<evidence type="ECO:0000256" key="4">
    <source>
        <dbReference type="ARBA" id="ARBA00022729"/>
    </source>
</evidence>
<dbReference type="PROSITE" id="PS00591">
    <property type="entry name" value="GH10_1"/>
    <property type="match status" value="1"/>
</dbReference>
<dbReference type="SUPFAM" id="SSF51445">
    <property type="entry name" value="(Trans)glycosidases"/>
    <property type="match status" value="1"/>
</dbReference>
<dbReference type="InterPro" id="IPR001000">
    <property type="entry name" value="GH10_dom"/>
</dbReference>
<feature type="chain" id="PRO_5045781106" description="Beta-xylanase" evidence="11">
    <location>
        <begin position="25"/>
        <end position="714"/>
    </location>
</feature>
<evidence type="ECO:0000256" key="6">
    <source>
        <dbReference type="ARBA" id="ARBA00023277"/>
    </source>
</evidence>
<keyword evidence="3" id="KW-0858">Xylan degradation</keyword>
<sequence>MTASFRLRLSTFALSLLGTTGAWLHGQDLSHRQSTLEVQVTNQDDAPLQGATVQVEMLNPSFRFGTAVVYGELYQGQSEYDVRGLDALQTYFNSLTFGNYMKWTYVEGRPWDTTRATISDAMAFKPFNSDYDFRVRGHVTIWGASYQVPSDLRNQTDAAAAKTRIRNHVTEYHTELKDTGVVNFDLYNEHFHEREFIIEKAVPGSTNTTLVAEQAAEVAEWFKLAQQAQPAAQLFFNEYNILNFWQENDSDVIAYKNFVDAVRDAGGPVYGIGLQAHMDRYISKEQIKRRLDLLAAPMPATANHPDGLPGLRIEITELDINTNGWTSATPAQQAEVTANVLEGAFEHPSVDGVTIWGLRDSIHWRDNAIFFDDTDDSNWVIKPSGQVWVDRVKGTWWTDLNGLSDASGDFTGTVFKGQHRITVTYNGETQTFVRDLSSDQTLDVEFNTTPPDTSGSYLTNLSVRAPLDAGQNLSLGFVVDGGSKSVLARVAGPSLAAYNVSGTMPDPRLSVQEGPTVIAANDDWVYADIFDTANAVGGFPFVVDSKDAAVIANVSGSKTVEITGDEGGVILSEVYDPAASATGPRLVNVSALTYTGPGDKVLTAGFTVGGPGHARVLIRGVGPELNSRFGVPGVLANPQITVYDAARNVIATNDDWDASLATLMGDLGAFPLTAGSTDAALLLVVEAGGQGYTVQVNGADGGDGTALIEVYEVR</sequence>
<dbReference type="PANTHER" id="PTHR31490:SF88">
    <property type="entry name" value="BETA-XYLANASE"/>
    <property type="match status" value="1"/>
</dbReference>
<organism evidence="13 14">
    <name type="scientific">Actomonas aquatica</name>
    <dbReference type="NCBI Taxonomy" id="2866162"/>
    <lineage>
        <taxon>Bacteria</taxon>
        <taxon>Pseudomonadati</taxon>
        <taxon>Verrucomicrobiota</taxon>
        <taxon>Opitutia</taxon>
        <taxon>Opitutales</taxon>
        <taxon>Opitutaceae</taxon>
        <taxon>Actomonas</taxon>
    </lineage>
</organism>
<evidence type="ECO:0000313" key="13">
    <source>
        <dbReference type="EMBL" id="WRQ89071.1"/>
    </source>
</evidence>
<evidence type="ECO:0000256" key="10">
    <source>
        <dbReference type="RuleBase" id="RU361174"/>
    </source>
</evidence>
<dbReference type="PROSITE" id="PS51760">
    <property type="entry name" value="GH10_2"/>
    <property type="match status" value="1"/>
</dbReference>
<gene>
    <name evidence="13" type="ORF">K1X11_006600</name>
</gene>
<evidence type="ECO:0000259" key="12">
    <source>
        <dbReference type="PROSITE" id="PS51760"/>
    </source>
</evidence>
<comment type="similarity">
    <text evidence="2 10">Belongs to the glycosyl hydrolase 10 (cellulase F) family.</text>
</comment>
<evidence type="ECO:0000256" key="1">
    <source>
        <dbReference type="ARBA" id="ARBA00000681"/>
    </source>
</evidence>
<dbReference type="InterPro" id="IPR017853">
    <property type="entry name" value="GH"/>
</dbReference>
<dbReference type="Pfam" id="PF00331">
    <property type="entry name" value="Glyco_hydro_10"/>
    <property type="match status" value="1"/>
</dbReference>
<feature type="signal peptide" evidence="11">
    <location>
        <begin position="1"/>
        <end position="24"/>
    </location>
</feature>
<keyword evidence="8 10" id="KW-0624">Polysaccharide degradation</keyword>
<evidence type="ECO:0000256" key="7">
    <source>
        <dbReference type="ARBA" id="ARBA00023295"/>
    </source>
</evidence>
<keyword evidence="7 10" id="KW-0326">Glycosidase</keyword>
<evidence type="ECO:0000256" key="5">
    <source>
        <dbReference type="ARBA" id="ARBA00022801"/>
    </source>
</evidence>
<dbReference type="Gene3D" id="3.20.20.80">
    <property type="entry name" value="Glycosidases"/>
    <property type="match status" value="1"/>
</dbReference>
<proteinExistence type="inferred from homology"/>
<comment type="catalytic activity">
    <reaction evidence="1 10">
        <text>Endohydrolysis of (1-&gt;4)-beta-D-xylosidic linkages in xylans.</text>
        <dbReference type="EC" id="3.2.1.8"/>
    </reaction>
</comment>
<evidence type="ECO:0000256" key="11">
    <source>
        <dbReference type="SAM" id="SignalP"/>
    </source>
</evidence>
<dbReference type="EC" id="3.2.1.8" evidence="10"/>
<evidence type="ECO:0000256" key="3">
    <source>
        <dbReference type="ARBA" id="ARBA00022651"/>
    </source>
</evidence>
<dbReference type="InterPro" id="IPR044846">
    <property type="entry name" value="GH10"/>
</dbReference>
<reference evidence="13 14" key="2">
    <citation type="submission" date="2023-12" db="EMBL/GenBank/DDBJ databases">
        <title>Description of an unclassified Opitutus bacterium of Verrucomicrobiota.</title>
        <authorList>
            <person name="Zhang D.-F."/>
        </authorList>
    </citation>
    <scope>NUCLEOTIDE SEQUENCE [LARGE SCALE GENOMIC DNA]</scope>
    <source>
        <strain evidence="13 14">WL0086</strain>
    </source>
</reference>
<dbReference type="PANTHER" id="PTHR31490">
    <property type="entry name" value="GLYCOSYL HYDROLASE"/>
    <property type="match status" value="1"/>
</dbReference>
<keyword evidence="5 10" id="KW-0378">Hydrolase</keyword>
<accession>A0ABZ1CCA2</accession>
<protein>
    <recommendedName>
        <fullName evidence="10">Beta-xylanase</fullName>
        <ecNumber evidence="10">3.2.1.8</ecNumber>
    </recommendedName>
</protein>
<keyword evidence="4 11" id="KW-0732">Signal</keyword>
<feature type="domain" description="GH10" evidence="12">
    <location>
        <begin position="76"/>
        <end position="391"/>
    </location>
</feature>
<feature type="active site" description="Nucleophile" evidence="9">
    <location>
        <position position="317"/>
    </location>
</feature>
<evidence type="ECO:0000313" key="14">
    <source>
        <dbReference type="Proteomes" id="UP000738431"/>
    </source>
</evidence>
<keyword evidence="6 10" id="KW-0119">Carbohydrate metabolism</keyword>